<evidence type="ECO:0000313" key="2">
    <source>
        <dbReference type="Proteomes" id="UP001066276"/>
    </source>
</evidence>
<sequence>MLAGRLVEELGTSSDVRAQRVVREAFSPRGVIPQEANGLLSVAYDSFHRHQHLMPTGQRQATVLDQPAVMDREPFKESQQTSLQCTLNKILGAIQDSKMTFQPKIGQMSIELSLLRGDHQKLSDRVENTNKPLPT</sequence>
<comment type="caution">
    <text evidence="1">The sequence shown here is derived from an EMBL/GenBank/DDBJ whole genome shotgun (WGS) entry which is preliminary data.</text>
</comment>
<dbReference type="EMBL" id="JANPWB010000010">
    <property type="protein sequence ID" value="KAJ1136437.1"/>
    <property type="molecule type" value="Genomic_DNA"/>
</dbReference>
<organism evidence="1 2">
    <name type="scientific">Pleurodeles waltl</name>
    <name type="common">Iberian ribbed newt</name>
    <dbReference type="NCBI Taxonomy" id="8319"/>
    <lineage>
        <taxon>Eukaryota</taxon>
        <taxon>Metazoa</taxon>
        <taxon>Chordata</taxon>
        <taxon>Craniata</taxon>
        <taxon>Vertebrata</taxon>
        <taxon>Euteleostomi</taxon>
        <taxon>Amphibia</taxon>
        <taxon>Batrachia</taxon>
        <taxon>Caudata</taxon>
        <taxon>Salamandroidea</taxon>
        <taxon>Salamandridae</taxon>
        <taxon>Pleurodelinae</taxon>
        <taxon>Pleurodeles</taxon>
    </lineage>
</organism>
<dbReference type="Proteomes" id="UP001066276">
    <property type="component" value="Chromosome 6"/>
</dbReference>
<keyword evidence="2" id="KW-1185">Reference proteome</keyword>
<name>A0AAV7Q7A2_PLEWA</name>
<gene>
    <name evidence="1" type="ORF">NDU88_002854</name>
</gene>
<protein>
    <submittedName>
        <fullName evidence="1">Uncharacterized protein</fullName>
    </submittedName>
</protein>
<proteinExistence type="predicted"/>
<evidence type="ECO:0000313" key="1">
    <source>
        <dbReference type="EMBL" id="KAJ1136437.1"/>
    </source>
</evidence>
<reference evidence="1" key="1">
    <citation type="journal article" date="2022" name="bioRxiv">
        <title>Sequencing and chromosome-scale assembly of the giantPleurodeles waltlgenome.</title>
        <authorList>
            <person name="Brown T."/>
            <person name="Elewa A."/>
            <person name="Iarovenko S."/>
            <person name="Subramanian E."/>
            <person name="Araus A.J."/>
            <person name="Petzold A."/>
            <person name="Susuki M."/>
            <person name="Suzuki K.-i.T."/>
            <person name="Hayashi T."/>
            <person name="Toyoda A."/>
            <person name="Oliveira C."/>
            <person name="Osipova E."/>
            <person name="Leigh N.D."/>
            <person name="Simon A."/>
            <person name="Yun M.H."/>
        </authorList>
    </citation>
    <scope>NUCLEOTIDE SEQUENCE</scope>
    <source>
        <strain evidence="1">20211129_DDA</strain>
        <tissue evidence="1">Liver</tissue>
    </source>
</reference>
<accession>A0AAV7Q7A2</accession>
<dbReference type="AlphaFoldDB" id="A0AAV7Q7A2"/>